<evidence type="ECO:0000259" key="5">
    <source>
        <dbReference type="Pfam" id="PF01526"/>
    </source>
</evidence>
<dbReference type="Pfam" id="PF01526">
    <property type="entry name" value="DDE_Tnp_Tn3"/>
    <property type="match status" value="1"/>
</dbReference>
<evidence type="ECO:0000256" key="1">
    <source>
        <dbReference type="ARBA" id="ARBA00009402"/>
    </source>
</evidence>
<gene>
    <name evidence="7" type="ORF">ACG0Z3_11050</name>
</gene>
<keyword evidence="4" id="KW-0233">DNA recombination</keyword>
<organism evidence="7 8">
    <name type="scientific">Pelomonas margarita</name>
    <dbReference type="NCBI Taxonomy" id="3299031"/>
    <lineage>
        <taxon>Bacteria</taxon>
        <taxon>Pseudomonadati</taxon>
        <taxon>Pseudomonadota</taxon>
        <taxon>Betaproteobacteria</taxon>
        <taxon>Burkholderiales</taxon>
        <taxon>Sphaerotilaceae</taxon>
        <taxon>Roseateles</taxon>
    </lineage>
</organism>
<evidence type="ECO:0000256" key="2">
    <source>
        <dbReference type="ARBA" id="ARBA00022578"/>
    </source>
</evidence>
<sequence length="1035" mass="118692">MSTAADSHRLALLSAAEIEALYGFPNFSDEDRQAYFELSEQELAVVEARYRSVGLFLALELGYFKAKQRFFDFTLEQAQQDLRFLAARYFPDFSLKSFKLPSRPTRTGLQQDILKLTGYRLCDAQGTKDLEARAERLATRSTQPQYVLRELMQHLANENMVLPVYTALQDLIGRVLSRERQRVVSRLEESLPRRVKTQLMELLATGDDDSLYQITALKKEARDFSRRELKQEVQRRQVFKPLHDFATQFLVQAGLSNESSRYYASLVRFYTVYKLRRQPQGTSRLYLLCFAHQRFREINDNLIEAFMHLVSTYKKEAKTAAEDAMRQAQVDAAKNLGAAGQVLRLFIDPATRAETPFSKVQAKAFKLLEREQFPTVADYLLNIDFDRTAYQWAQYTKLSSRFKINLRHLFCELEFGVRVDNAPLLKAVEFLQRVLREGKSPQQIPPQDFPQRFIAQVHRPYLYQDAENLRGKARAKRLIVDRYEFLVYRELCDALQAGNVFVRHSNEYKRFEDDLISDERWAAKDQILKDIAAPLLTTPIETTLTTLRQALVDRFDEVNQRIIDSTNEHIRVRGKGENRRWTLAYPTSDEPVNSPFYTQLPGIDIADLLWFVAGRTQFLSKFTHVLERYVKQPPDPRLILASLVAMGTNMGLGKMAEVSGLGLAPLQSASRNFLRLETLKAANDAISNATAQLPAFKLYNIQDKLHSSSDGQRFETQINTFNSRYSPKYFGLKKGVSACTLVANHVPINARIIGTQEHESHYVFDLLYNNTSDIKPERHSTDTHGTNQVNFWILQVFGHGFAPRYKNLRKKTETLVGPESPSHYADKLIQPQRKFNEKLIIAEWPNIQRIMASLADKDVSQATIVRKLSSYALQNQTKKALWELDDIYRTLYVLDFIDHADLRQAVQKALNRGEAYHRFRKAVAFVNTGAFRVKTEAEQALWNECSRLIANAVIFYNTALLSKIYEQKLAAGDDAAIQILRGISPVAWQHINLFGSFEFSETPATVDLDGLAALYERADYWQQAMAGDDAAPDVG</sequence>
<evidence type="ECO:0000256" key="4">
    <source>
        <dbReference type="ARBA" id="ARBA00023172"/>
    </source>
</evidence>
<evidence type="ECO:0000256" key="3">
    <source>
        <dbReference type="ARBA" id="ARBA00023125"/>
    </source>
</evidence>
<keyword evidence="2" id="KW-0815">Transposition</keyword>
<dbReference type="Proteomes" id="UP001606301">
    <property type="component" value="Unassembled WGS sequence"/>
</dbReference>
<comment type="caution">
    <text evidence="7">The sequence shown here is derived from an EMBL/GenBank/DDBJ whole genome shotgun (WGS) entry which is preliminary data.</text>
</comment>
<feature type="domain" description="Tn3 transposase DDE" evidence="5">
    <location>
        <begin position="607"/>
        <end position="997"/>
    </location>
</feature>
<comment type="similarity">
    <text evidence="1">Belongs to the transposase 7 family.</text>
</comment>
<dbReference type="NCBIfam" id="NF033527">
    <property type="entry name" value="transpos_Tn3"/>
    <property type="match status" value="1"/>
</dbReference>
<dbReference type="InterPro" id="IPR025296">
    <property type="entry name" value="DUF4158"/>
</dbReference>
<dbReference type="InterPro" id="IPR002513">
    <property type="entry name" value="Tn3_Tnp_DDE_dom"/>
</dbReference>
<protein>
    <submittedName>
        <fullName evidence="7">Tn3 family transposase</fullName>
    </submittedName>
</protein>
<dbReference type="EMBL" id="JBIGHW010000005">
    <property type="protein sequence ID" value="MFG6441216.1"/>
    <property type="molecule type" value="Genomic_DNA"/>
</dbReference>
<keyword evidence="8" id="KW-1185">Reference proteome</keyword>
<evidence type="ECO:0000313" key="7">
    <source>
        <dbReference type="EMBL" id="MFG6441216.1"/>
    </source>
</evidence>
<evidence type="ECO:0000313" key="8">
    <source>
        <dbReference type="Proteomes" id="UP001606301"/>
    </source>
</evidence>
<reference evidence="7 8" key="1">
    <citation type="submission" date="2024-08" db="EMBL/GenBank/DDBJ databases">
        <authorList>
            <person name="Lu H."/>
        </authorList>
    </citation>
    <scope>NUCLEOTIDE SEQUENCE [LARGE SCALE GENOMIC DNA]</scope>
    <source>
        <strain evidence="7 8">LKC17W</strain>
    </source>
</reference>
<accession>A0ABW7FIP6</accession>
<evidence type="ECO:0000259" key="6">
    <source>
        <dbReference type="Pfam" id="PF13700"/>
    </source>
</evidence>
<name>A0ABW7FIP6_9BURK</name>
<dbReference type="RefSeq" id="WP_394397549.1">
    <property type="nucleotide sequence ID" value="NZ_JBIGHW010000005.1"/>
</dbReference>
<dbReference type="Pfam" id="PF13700">
    <property type="entry name" value="DUF4158"/>
    <property type="match status" value="1"/>
</dbReference>
<feature type="domain" description="DUF4158" evidence="6">
    <location>
        <begin position="12"/>
        <end position="175"/>
    </location>
</feature>
<proteinExistence type="inferred from homology"/>
<keyword evidence="3" id="KW-0238">DNA-binding</keyword>
<dbReference type="InterPro" id="IPR047653">
    <property type="entry name" value="Tn3-like_transpos"/>
</dbReference>